<dbReference type="InterPro" id="IPR038765">
    <property type="entry name" value="Papain-like_cys_pep_sf"/>
</dbReference>
<accession>A0A918IY98</accession>
<protein>
    <recommendedName>
        <fullName evidence="3">DUF1460 domain-containing protein</fullName>
    </recommendedName>
</protein>
<evidence type="ECO:0000313" key="1">
    <source>
        <dbReference type="EMBL" id="GGW38092.1"/>
    </source>
</evidence>
<organism evidence="1 2">
    <name type="scientific">Arenibacter certesii</name>
    <dbReference type="NCBI Taxonomy" id="228955"/>
    <lineage>
        <taxon>Bacteria</taxon>
        <taxon>Pseudomonadati</taxon>
        <taxon>Bacteroidota</taxon>
        <taxon>Flavobacteriia</taxon>
        <taxon>Flavobacteriales</taxon>
        <taxon>Flavobacteriaceae</taxon>
        <taxon>Arenibacter</taxon>
    </lineage>
</organism>
<dbReference type="EMBL" id="BMWP01000015">
    <property type="protein sequence ID" value="GGW38092.1"/>
    <property type="molecule type" value="Genomic_DNA"/>
</dbReference>
<dbReference type="AlphaFoldDB" id="A0A918IY98"/>
<sequence>MPSTNTANRQNKNEFRKKHMLFLNFKKLVQIRGFLLLATLFHVSQVGFAQDIICSLQDRKAFESKIKRISNLKSNDLGKTVVAVGKSFIGIPYVAKTLEIGEKESLVINLQGLDCTTFVENVLAFSRMLELGQSDFNTYIEQLETIRYRDGVLDGYASRLHYYSEWFANNEAKGIIKDITSEIGGAESSKEINFMSTNRHLYPFLKDAENFKKIKESEQFLKDQPICILPQDNIEENEHLIKTGDIIAMTTSIKGLDITHTGIATREADGRIHLLHASTGSMEVEVTTLPLTDYLKGVKNNTGIMVARVVPQ</sequence>
<gene>
    <name evidence="1" type="ORF">GCM10007383_23640</name>
</gene>
<proteinExistence type="predicted"/>
<evidence type="ECO:0000313" key="2">
    <source>
        <dbReference type="Proteomes" id="UP000634668"/>
    </source>
</evidence>
<reference evidence="1" key="2">
    <citation type="submission" date="2020-09" db="EMBL/GenBank/DDBJ databases">
        <authorList>
            <person name="Sun Q."/>
            <person name="Kim S."/>
        </authorList>
    </citation>
    <scope>NUCLEOTIDE SEQUENCE</scope>
    <source>
        <strain evidence="1">KCTC 12113</strain>
    </source>
</reference>
<name>A0A918IY98_9FLAO</name>
<comment type="caution">
    <text evidence="1">The sequence shown here is derived from an EMBL/GenBank/DDBJ whole genome shotgun (WGS) entry which is preliminary data.</text>
</comment>
<dbReference type="Pfam" id="PF07313">
    <property type="entry name" value="AmiA-like"/>
    <property type="match status" value="1"/>
</dbReference>
<dbReference type="SUPFAM" id="SSF54001">
    <property type="entry name" value="Cysteine proteinases"/>
    <property type="match status" value="1"/>
</dbReference>
<dbReference type="Gene3D" id="1.10.3670.10">
    <property type="entry name" value="Putative xylanase like domain"/>
    <property type="match status" value="1"/>
</dbReference>
<dbReference type="InterPro" id="IPR010846">
    <property type="entry name" value="AmiA-like"/>
</dbReference>
<evidence type="ECO:0008006" key="3">
    <source>
        <dbReference type="Google" id="ProtNLM"/>
    </source>
</evidence>
<dbReference type="Gene3D" id="2.30.260.10">
    <property type="entry name" value="putative xylanase like domain"/>
    <property type="match status" value="1"/>
</dbReference>
<reference evidence="1" key="1">
    <citation type="journal article" date="2014" name="Int. J. Syst. Evol. Microbiol.">
        <title>Complete genome sequence of Corynebacterium casei LMG S-19264T (=DSM 44701T), isolated from a smear-ripened cheese.</title>
        <authorList>
            <consortium name="US DOE Joint Genome Institute (JGI-PGF)"/>
            <person name="Walter F."/>
            <person name="Albersmeier A."/>
            <person name="Kalinowski J."/>
            <person name="Ruckert C."/>
        </authorList>
    </citation>
    <scope>NUCLEOTIDE SEQUENCE</scope>
    <source>
        <strain evidence="1">KCTC 12113</strain>
    </source>
</reference>
<keyword evidence="2" id="KW-1185">Reference proteome</keyword>
<dbReference type="Proteomes" id="UP000634668">
    <property type="component" value="Unassembled WGS sequence"/>
</dbReference>